<organism evidence="1 2">
    <name type="scientific">Anoxybacteroides tepidamans</name>
    <dbReference type="NCBI Taxonomy" id="265948"/>
    <lineage>
        <taxon>Bacteria</taxon>
        <taxon>Bacillati</taxon>
        <taxon>Bacillota</taxon>
        <taxon>Bacilli</taxon>
        <taxon>Bacillales</taxon>
        <taxon>Anoxybacillaceae</taxon>
        <taxon>Anoxybacteroides</taxon>
    </lineage>
</organism>
<comment type="caution">
    <text evidence="1">The sequence shown here is derived from an EMBL/GenBank/DDBJ whole genome shotgun (WGS) entry which is preliminary data.</text>
</comment>
<dbReference type="EMBL" id="JACHEP010000024">
    <property type="protein sequence ID" value="MBB5325960.1"/>
    <property type="molecule type" value="Genomic_DNA"/>
</dbReference>
<evidence type="ECO:0000313" key="1">
    <source>
        <dbReference type="EMBL" id="MBB5325960.1"/>
    </source>
</evidence>
<accession>A0A7W8ISL0</accession>
<dbReference type="Proteomes" id="UP000520011">
    <property type="component" value="Unassembled WGS sequence"/>
</dbReference>
<reference evidence="1 2" key="1">
    <citation type="submission" date="2020-08" db="EMBL/GenBank/DDBJ databases">
        <title>Genomic Encyclopedia of Type Strains, Phase IV (KMG-IV): sequencing the most valuable type-strain genomes for metagenomic binning, comparative biology and taxonomic classification.</title>
        <authorList>
            <person name="Goeker M."/>
        </authorList>
    </citation>
    <scope>NUCLEOTIDE SEQUENCE [LARGE SCALE GENOMIC DNA]</scope>
    <source>
        <strain evidence="1 2">DSM 16325</strain>
    </source>
</reference>
<protein>
    <submittedName>
        <fullName evidence="1">Uncharacterized protein</fullName>
    </submittedName>
</protein>
<dbReference type="RefSeq" id="WP_183255951.1">
    <property type="nucleotide sequence ID" value="NZ_JACHEP010000024.1"/>
</dbReference>
<evidence type="ECO:0000313" key="2">
    <source>
        <dbReference type="Proteomes" id="UP000520011"/>
    </source>
</evidence>
<proteinExistence type="predicted"/>
<gene>
    <name evidence="1" type="ORF">HNQ34_003066</name>
</gene>
<name>A0A7W8ISL0_9BACL</name>
<sequence>MAHFITANGKVEMEPYSDDFGMTIEFILIKVQRIRAGFNIIQQMMFNSRTKSIEDILGYLHKVTFEIKENVVYEKLINIFEGKGQSVQFSDWTYIPQNIDTPIYEFERILQFSTQNIEELRKITNLFEELGEKRKQSVNDPLMFALNDNLFIERYPDSHLIFLWSEYDDFSDE</sequence>
<dbReference type="AlphaFoldDB" id="A0A7W8ISL0"/>
<keyword evidence="2" id="KW-1185">Reference proteome</keyword>